<dbReference type="Proteomes" id="UP001060085">
    <property type="component" value="Linkage Group LG06"/>
</dbReference>
<protein>
    <submittedName>
        <fullName evidence="1">Uncharacterized protein</fullName>
    </submittedName>
</protein>
<proteinExistence type="predicted"/>
<keyword evidence="2" id="KW-1185">Reference proteome</keyword>
<gene>
    <name evidence="1" type="ORF">M9H77_26578</name>
</gene>
<reference evidence="2" key="1">
    <citation type="journal article" date="2023" name="Nat. Plants">
        <title>Single-cell RNA sequencing provides a high-resolution roadmap for understanding the multicellular compartmentation of specialized metabolism.</title>
        <authorList>
            <person name="Sun S."/>
            <person name="Shen X."/>
            <person name="Li Y."/>
            <person name="Li Y."/>
            <person name="Wang S."/>
            <person name="Li R."/>
            <person name="Zhang H."/>
            <person name="Shen G."/>
            <person name="Guo B."/>
            <person name="Wei J."/>
            <person name="Xu J."/>
            <person name="St-Pierre B."/>
            <person name="Chen S."/>
            <person name="Sun C."/>
        </authorList>
    </citation>
    <scope>NUCLEOTIDE SEQUENCE [LARGE SCALE GENOMIC DNA]</scope>
</reference>
<sequence length="147" mass="16637">MKSKEEKGMNPSSNASNSAYCVRFMNVVNPWHGDCVDPIFANSVHTKENPLVYPNPNRESNWQSRLEGFEARRKVHSTIGKGSAVAVQSVQSRMPCKSCFIELLHSGWWDLDDCIRSTLHGSHEVVLDISRPDIGYCYVRRSPGFNH</sequence>
<comment type="caution">
    <text evidence="1">The sequence shown here is derived from an EMBL/GenBank/DDBJ whole genome shotgun (WGS) entry which is preliminary data.</text>
</comment>
<accession>A0ACC0ABY4</accession>
<name>A0ACC0ABY4_CATRO</name>
<evidence type="ECO:0000313" key="1">
    <source>
        <dbReference type="EMBL" id="KAI5657785.1"/>
    </source>
</evidence>
<organism evidence="1 2">
    <name type="scientific">Catharanthus roseus</name>
    <name type="common">Madagascar periwinkle</name>
    <name type="synonym">Vinca rosea</name>
    <dbReference type="NCBI Taxonomy" id="4058"/>
    <lineage>
        <taxon>Eukaryota</taxon>
        <taxon>Viridiplantae</taxon>
        <taxon>Streptophyta</taxon>
        <taxon>Embryophyta</taxon>
        <taxon>Tracheophyta</taxon>
        <taxon>Spermatophyta</taxon>
        <taxon>Magnoliopsida</taxon>
        <taxon>eudicotyledons</taxon>
        <taxon>Gunneridae</taxon>
        <taxon>Pentapetalae</taxon>
        <taxon>asterids</taxon>
        <taxon>lamiids</taxon>
        <taxon>Gentianales</taxon>
        <taxon>Apocynaceae</taxon>
        <taxon>Rauvolfioideae</taxon>
        <taxon>Vinceae</taxon>
        <taxon>Catharanthinae</taxon>
        <taxon>Catharanthus</taxon>
    </lineage>
</organism>
<dbReference type="EMBL" id="CM044706">
    <property type="protein sequence ID" value="KAI5657785.1"/>
    <property type="molecule type" value="Genomic_DNA"/>
</dbReference>
<evidence type="ECO:0000313" key="2">
    <source>
        <dbReference type="Proteomes" id="UP001060085"/>
    </source>
</evidence>